<dbReference type="InterPro" id="IPR000944">
    <property type="entry name" value="Tscrpt_reg_Rrf2"/>
</dbReference>
<accession>A8F3I1</accession>
<dbReference type="PANTHER" id="PTHR33221:SF5">
    <property type="entry name" value="HTH-TYPE TRANSCRIPTIONAL REGULATOR ISCR"/>
    <property type="match status" value="1"/>
</dbReference>
<dbReference type="Proteomes" id="UP000002016">
    <property type="component" value="Chromosome"/>
</dbReference>
<sequence length="134" mass="14856">MGITIKSEYAFKILLQIANCQANEPVSLSLILTDVNVPKEFAEKIMVSLKEAGIIESTRGRKGGYRLTKSADQITALEIVRAVDDPDKLIKCTMDENCCSDPTSCTIRLKIWDNLKKSVEDTLSSIKLSDLFEA</sequence>
<dbReference type="Pfam" id="PF02082">
    <property type="entry name" value="Rrf2"/>
    <property type="match status" value="1"/>
</dbReference>
<dbReference type="PANTHER" id="PTHR33221">
    <property type="entry name" value="WINGED HELIX-TURN-HELIX TRANSCRIPTIONAL REGULATOR, RRF2 FAMILY"/>
    <property type="match status" value="1"/>
</dbReference>
<dbReference type="GO" id="GO:0005829">
    <property type="term" value="C:cytosol"/>
    <property type="evidence" value="ECO:0007669"/>
    <property type="project" value="TreeGrafter"/>
</dbReference>
<gene>
    <name evidence="2" type="ordered locus">Tlet_0145</name>
</gene>
<dbReference type="OrthoDB" id="46476at2"/>
<dbReference type="InterPro" id="IPR036390">
    <property type="entry name" value="WH_DNA-bd_sf"/>
</dbReference>
<dbReference type="eggNOG" id="COG1959">
    <property type="taxonomic scope" value="Bacteria"/>
</dbReference>
<dbReference type="GO" id="GO:0003677">
    <property type="term" value="F:DNA binding"/>
    <property type="evidence" value="ECO:0007669"/>
    <property type="project" value="UniProtKB-KW"/>
</dbReference>
<proteinExistence type="predicted"/>
<dbReference type="SUPFAM" id="SSF46785">
    <property type="entry name" value="Winged helix' DNA-binding domain"/>
    <property type="match status" value="1"/>
</dbReference>
<evidence type="ECO:0000256" key="1">
    <source>
        <dbReference type="ARBA" id="ARBA00023125"/>
    </source>
</evidence>
<dbReference type="RefSeq" id="WP_012002196.1">
    <property type="nucleotide sequence ID" value="NC_009828.1"/>
</dbReference>
<reference evidence="2 3" key="1">
    <citation type="submission" date="2007-08" db="EMBL/GenBank/DDBJ databases">
        <title>Complete sequence of Thermotoga lettingae TMO.</title>
        <authorList>
            <consortium name="US DOE Joint Genome Institute"/>
            <person name="Copeland A."/>
            <person name="Lucas S."/>
            <person name="Lapidus A."/>
            <person name="Barry K."/>
            <person name="Glavina del Rio T."/>
            <person name="Dalin E."/>
            <person name="Tice H."/>
            <person name="Pitluck S."/>
            <person name="Foster B."/>
            <person name="Bruce D."/>
            <person name="Schmutz J."/>
            <person name="Larimer F."/>
            <person name="Land M."/>
            <person name="Hauser L."/>
            <person name="Kyrpides N."/>
            <person name="Mikhailova N."/>
            <person name="Nelson K."/>
            <person name="Gogarten J.P."/>
            <person name="Noll K."/>
            <person name="Richardson P."/>
        </authorList>
    </citation>
    <scope>NUCLEOTIDE SEQUENCE [LARGE SCALE GENOMIC DNA]</scope>
    <source>
        <strain evidence="3">ATCC BAA-301 / DSM 14385 / NBRC 107922 / TMO</strain>
    </source>
</reference>
<dbReference type="PROSITE" id="PS51197">
    <property type="entry name" value="HTH_RRF2_2"/>
    <property type="match status" value="1"/>
</dbReference>
<dbReference type="STRING" id="416591.Tlet_0145"/>
<dbReference type="InterPro" id="IPR036388">
    <property type="entry name" value="WH-like_DNA-bd_sf"/>
</dbReference>
<dbReference type="PROSITE" id="PS01332">
    <property type="entry name" value="HTH_RRF2_1"/>
    <property type="match status" value="1"/>
</dbReference>
<keyword evidence="3" id="KW-1185">Reference proteome</keyword>
<dbReference type="AlphaFoldDB" id="A8F3I1"/>
<evidence type="ECO:0000313" key="2">
    <source>
        <dbReference type="EMBL" id="ABV32715.1"/>
    </source>
</evidence>
<dbReference type="Gene3D" id="1.10.10.10">
    <property type="entry name" value="Winged helix-like DNA-binding domain superfamily/Winged helix DNA-binding domain"/>
    <property type="match status" value="1"/>
</dbReference>
<evidence type="ECO:0000313" key="3">
    <source>
        <dbReference type="Proteomes" id="UP000002016"/>
    </source>
</evidence>
<reference evidence="2 3" key="2">
    <citation type="journal article" date="2009" name="Proc. Natl. Acad. Sci. U.S.A.">
        <title>On the chimeric nature, thermophilic origin, and phylogenetic placement of the Thermotogales.</title>
        <authorList>
            <person name="Zhaxybayeva O."/>
            <person name="Swithers K.S."/>
            <person name="Lapierre P."/>
            <person name="Fournier G.P."/>
            <person name="Bickhart D.M."/>
            <person name="DeBoy R.T."/>
            <person name="Nelson K.E."/>
            <person name="Nesbo C.L."/>
            <person name="Doolittle W.F."/>
            <person name="Gogarten J.P."/>
            <person name="Noll K.M."/>
        </authorList>
    </citation>
    <scope>NUCLEOTIDE SEQUENCE [LARGE SCALE GENOMIC DNA]</scope>
    <source>
        <strain evidence="3">ATCC BAA-301 / DSM 14385 / NBRC 107922 / TMO</strain>
    </source>
</reference>
<dbReference type="NCBIfam" id="TIGR00738">
    <property type="entry name" value="rrf2_super"/>
    <property type="match status" value="1"/>
</dbReference>
<dbReference type="KEGG" id="tle:Tlet_0145"/>
<dbReference type="HOGENOM" id="CLU_107144_1_1_0"/>
<protein>
    <submittedName>
        <fullName evidence="2">Transcriptional regulator, BadM/Rrf2 family</fullName>
    </submittedName>
</protein>
<organism evidence="2 3">
    <name type="scientific">Pseudothermotoga lettingae (strain ATCC BAA-301 / DSM 14385 / NBRC 107922 / TMO)</name>
    <name type="common">Thermotoga lettingae</name>
    <dbReference type="NCBI Taxonomy" id="416591"/>
    <lineage>
        <taxon>Bacteria</taxon>
        <taxon>Thermotogati</taxon>
        <taxon>Thermotogota</taxon>
        <taxon>Thermotogae</taxon>
        <taxon>Thermotogales</taxon>
        <taxon>Thermotogaceae</taxon>
        <taxon>Pseudothermotoga</taxon>
    </lineage>
</organism>
<dbReference type="GO" id="GO:0003700">
    <property type="term" value="F:DNA-binding transcription factor activity"/>
    <property type="evidence" value="ECO:0007669"/>
    <property type="project" value="TreeGrafter"/>
</dbReference>
<name>A8F3I1_PSELT</name>
<dbReference type="EMBL" id="CP000812">
    <property type="protein sequence ID" value="ABV32715.1"/>
    <property type="molecule type" value="Genomic_DNA"/>
</dbReference>
<keyword evidence="1" id="KW-0238">DNA-binding</keyword>
<dbReference type="InterPro" id="IPR030489">
    <property type="entry name" value="TR_Rrf2-type_CS"/>
</dbReference>